<keyword evidence="2 4" id="KW-0560">Oxidoreductase</keyword>
<dbReference type="KEGG" id="ipa:Isop_1332"/>
<sequence length="382" mass="40083">MKPLSDRAATAAALTSEAPSSLVLTLGDVAGIGPEVLVKAWARSDLTTWARVVVVGNATVIRRAVERFLSPSERFAVEVVEDLRDDRPARASGPGREVLRCWEPPGVPDTSKVAPATIDPRAGKAAHDWLVAAIDATGAGFFEGIVTLPLHKEALRAGGIEAPGHTEILARRCGLADDHTAMMLYLPPGNRPPKQGLGVIHVTLHCALREVFDQITIPNVERKIALAANGLKPLLGRDHPTGRVRLAVAGLNPHAGENGLFGSEESVILAPAVASARSRGLDVVGPIAADTLFARAVDGEFDGVVAMYHDQGHVALKTLGFDRAVNVTLGLPIVRTSVAHGTAFDRAWPASGPGSARFESLLAAVRVADLLARSRRAAGAAT</sequence>
<evidence type="ECO:0000256" key="1">
    <source>
        <dbReference type="ARBA" id="ARBA00022723"/>
    </source>
</evidence>
<keyword evidence="3" id="KW-0520">NAD</keyword>
<dbReference type="EC" id="1.1.1.262" evidence="4"/>
<dbReference type="eggNOG" id="COG1995">
    <property type="taxonomic scope" value="Bacteria"/>
</dbReference>
<dbReference type="Gene3D" id="3.40.718.10">
    <property type="entry name" value="Isopropylmalate Dehydrogenase"/>
    <property type="match status" value="1"/>
</dbReference>
<keyword evidence="1" id="KW-0479">Metal-binding</keyword>
<dbReference type="PANTHER" id="PTHR30004">
    <property type="entry name" value="4-HYDROXYTHREONINE-4-PHOSPHATE DEHYDROGENASE"/>
    <property type="match status" value="1"/>
</dbReference>
<organism evidence="4 5">
    <name type="scientific">Isosphaera pallida (strain ATCC 43644 / DSM 9630 / IS1B)</name>
    <dbReference type="NCBI Taxonomy" id="575540"/>
    <lineage>
        <taxon>Bacteria</taxon>
        <taxon>Pseudomonadati</taxon>
        <taxon>Planctomycetota</taxon>
        <taxon>Planctomycetia</taxon>
        <taxon>Isosphaerales</taxon>
        <taxon>Isosphaeraceae</taxon>
        <taxon>Isosphaera</taxon>
    </lineage>
</organism>
<evidence type="ECO:0000256" key="2">
    <source>
        <dbReference type="ARBA" id="ARBA00023002"/>
    </source>
</evidence>
<name>E8QWM6_ISOPI</name>
<accession>E8QWM6</accession>
<dbReference type="Pfam" id="PF04166">
    <property type="entry name" value="PdxA"/>
    <property type="match status" value="1"/>
</dbReference>
<dbReference type="PANTHER" id="PTHR30004:SF6">
    <property type="entry name" value="D-THREONATE 4-PHOSPHATE DEHYDROGENASE"/>
    <property type="match status" value="1"/>
</dbReference>
<dbReference type="InterPro" id="IPR005255">
    <property type="entry name" value="PdxA_fam"/>
</dbReference>
<dbReference type="EMBL" id="CP002353">
    <property type="protein sequence ID" value="ADV61918.1"/>
    <property type="molecule type" value="Genomic_DNA"/>
</dbReference>
<dbReference type="GO" id="GO:0050570">
    <property type="term" value="F:4-hydroxythreonine-4-phosphate dehydrogenase activity"/>
    <property type="evidence" value="ECO:0007669"/>
    <property type="project" value="UniProtKB-EC"/>
</dbReference>
<evidence type="ECO:0000256" key="3">
    <source>
        <dbReference type="ARBA" id="ARBA00023027"/>
    </source>
</evidence>
<dbReference type="GO" id="GO:0046872">
    <property type="term" value="F:metal ion binding"/>
    <property type="evidence" value="ECO:0007669"/>
    <property type="project" value="UniProtKB-KW"/>
</dbReference>
<dbReference type="InParanoid" id="E8QWM6"/>
<dbReference type="AlphaFoldDB" id="E8QWM6"/>
<reference evidence="4 5" key="1">
    <citation type="journal article" date="2011" name="Stand. Genomic Sci.">
        <title>Complete genome sequence of Isosphaera pallida type strain (IS1B).</title>
        <authorList>
            <consortium name="US DOE Joint Genome Institute (JGI-PGF)"/>
            <person name="Goker M."/>
            <person name="Cleland D."/>
            <person name="Saunders E."/>
            <person name="Lapidus A."/>
            <person name="Nolan M."/>
            <person name="Lucas S."/>
            <person name="Hammon N."/>
            <person name="Deshpande S."/>
            <person name="Cheng J.F."/>
            <person name="Tapia R."/>
            <person name="Han C."/>
            <person name="Goodwin L."/>
            <person name="Pitluck S."/>
            <person name="Liolios K."/>
            <person name="Pagani I."/>
            <person name="Ivanova N."/>
            <person name="Mavromatis K."/>
            <person name="Pati A."/>
            <person name="Chen A."/>
            <person name="Palaniappan K."/>
            <person name="Land M."/>
            <person name="Hauser L."/>
            <person name="Chang Y.J."/>
            <person name="Jeffries C.D."/>
            <person name="Detter J.C."/>
            <person name="Beck B."/>
            <person name="Woyke T."/>
            <person name="Bristow J."/>
            <person name="Eisen J.A."/>
            <person name="Markowitz V."/>
            <person name="Hugenholtz P."/>
            <person name="Kyrpides N.C."/>
            <person name="Klenk H.P."/>
        </authorList>
    </citation>
    <scope>NUCLEOTIDE SEQUENCE [LARGE SCALE GENOMIC DNA]</scope>
    <source>
        <strain evidence="5">ATCC 43644 / DSM 9630 / IS1B</strain>
    </source>
</reference>
<keyword evidence="5" id="KW-1185">Reference proteome</keyword>
<evidence type="ECO:0000313" key="4">
    <source>
        <dbReference type="EMBL" id="ADV61918.1"/>
    </source>
</evidence>
<dbReference type="SUPFAM" id="SSF53659">
    <property type="entry name" value="Isocitrate/Isopropylmalate dehydrogenase-like"/>
    <property type="match status" value="1"/>
</dbReference>
<gene>
    <name evidence="4" type="ordered locus">Isop_1332</name>
</gene>
<dbReference type="GO" id="GO:0051287">
    <property type="term" value="F:NAD binding"/>
    <property type="evidence" value="ECO:0007669"/>
    <property type="project" value="InterPro"/>
</dbReference>
<dbReference type="Proteomes" id="UP000008631">
    <property type="component" value="Chromosome"/>
</dbReference>
<protein>
    <submittedName>
        <fullName evidence="4">4-hydroxythreonine-4-phosphate dehydrogenase</fullName>
        <ecNumber evidence="4">1.1.1.262</ecNumber>
    </submittedName>
</protein>
<dbReference type="STRING" id="575540.Isop_1332"/>
<proteinExistence type="predicted"/>
<dbReference type="HOGENOM" id="CLU_040168_1_0_0"/>
<dbReference type="FunCoup" id="E8QWM6">
    <property type="interactions" value="231"/>
</dbReference>
<dbReference type="NCBIfam" id="TIGR00557">
    <property type="entry name" value="pdxA"/>
    <property type="match status" value="1"/>
</dbReference>
<evidence type="ECO:0000313" key="5">
    <source>
        <dbReference type="Proteomes" id="UP000008631"/>
    </source>
</evidence>